<organism evidence="6 7">
    <name type="scientific">Mycolicibacterium pallens</name>
    <dbReference type="NCBI Taxonomy" id="370524"/>
    <lineage>
        <taxon>Bacteria</taxon>
        <taxon>Bacillati</taxon>
        <taxon>Actinomycetota</taxon>
        <taxon>Actinomycetes</taxon>
        <taxon>Mycobacteriales</taxon>
        <taxon>Mycobacteriaceae</taxon>
        <taxon>Mycolicibacterium</taxon>
    </lineage>
</organism>
<evidence type="ECO:0000313" key="7">
    <source>
        <dbReference type="Proteomes" id="UP000825367"/>
    </source>
</evidence>
<dbReference type="Pfam" id="PF01339">
    <property type="entry name" value="CheB_methylest"/>
    <property type="match status" value="1"/>
</dbReference>
<dbReference type="CDD" id="cd00518">
    <property type="entry name" value="H2MP"/>
    <property type="match status" value="1"/>
</dbReference>
<dbReference type="Gene3D" id="3.40.50.180">
    <property type="entry name" value="Methylesterase CheB, C-terminal domain"/>
    <property type="match status" value="1"/>
</dbReference>
<evidence type="ECO:0000256" key="4">
    <source>
        <dbReference type="PROSITE-ProRule" id="PRU00050"/>
    </source>
</evidence>
<accession>A0ABX8VNF4</accession>
<sequence>MTGGVLVIGIGNEYRSDDGVGLAVAADVAARQLRGVEVLSAPPDPGLMLDAWTGLPLVVAVDAAAGPGAVAGRVRRWVPGEQPQPTVVSSHSLGLPEIYALGQTLGRIPRRLVVITVEVKDVGYGVGLSAVVAAAVPAAVESSSPKCRTCSRHLRPPRPHVSMPERAAPRPGFGRVVIVASAGGIPAVSAVLGGLAGDITVPISVVQHRAAPQDDHDALAEILSHRTRLAVRVAVEGGSAAQPGITVVPGHTMVTIDSRGRWAFGRLPWNNRPGDALLVSSAAASPTIAVILTGMLNDGSEGCRAVQSGGGLVIVEDPRDASAADMPNSAIATGCVDAVLPLRDIAAALSVLTQTDPAA</sequence>
<dbReference type="Pfam" id="PF01750">
    <property type="entry name" value="HycI"/>
    <property type="match status" value="1"/>
</dbReference>
<dbReference type="PROSITE" id="PS50122">
    <property type="entry name" value="CHEB"/>
    <property type="match status" value="1"/>
</dbReference>
<dbReference type="InterPro" id="IPR000671">
    <property type="entry name" value="Peptidase_A31"/>
</dbReference>
<dbReference type="InterPro" id="IPR000673">
    <property type="entry name" value="Sig_transdc_resp-reg_Me-estase"/>
</dbReference>
<dbReference type="EMBL" id="CP080333">
    <property type="protein sequence ID" value="QYL19122.1"/>
    <property type="molecule type" value="Genomic_DNA"/>
</dbReference>
<feature type="active site" evidence="4">
    <location>
        <position position="208"/>
    </location>
</feature>
<evidence type="ECO:0000259" key="5">
    <source>
        <dbReference type="PROSITE" id="PS50122"/>
    </source>
</evidence>
<gene>
    <name evidence="6" type="ORF">K0O64_11890</name>
</gene>
<dbReference type="SUPFAM" id="SSF53163">
    <property type="entry name" value="HybD-like"/>
    <property type="match status" value="1"/>
</dbReference>
<evidence type="ECO:0000256" key="1">
    <source>
        <dbReference type="ARBA" id="ARBA00022801"/>
    </source>
</evidence>
<protein>
    <recommendedName>
        <fullName evidence="2">protein-glutamate methylesterase</fullName>
        <ecNumber evidence="2">3.1.1.61</ecNumber>
    </recommendedName>
</protein>
<evidence type="ECO:0000256" key="2">
    <source>
        <dbReference type="ARBA" id="ARBA00039140"/>
    </source>
</evidence>
<dbReference type="Proteomes" id="UP000825367">
    <property type="component" value="Chromosome"/>
</dbReference>
<dbReference type="NCBIfam" id="TIGR00072">
    <property type="entry name" value="hydrog_prot"/>
    <property type="match status" value="1"/>
</dbReference>
<evidence type="ECO:0000313" key="6">
    <source>
        <dbReference type="EMBL" id="QYL19122.1"/>
    </source>
</evidence>
<feature type="active site" evidence="4">
    <location>
        <position position="298"/>
    </location>
</feature>
<evidence type="ECO:0000256" key="3">
    <source>
        <dbReference type="ARBA" id="ARBA00048267"/>
    </source>
</evidence>
<name>A0ABX8VNF4_9MYCO</name>
<keyword evidence="6" id="KW-0645">Protease</keyword>
<feature type="active site" evidence="4">
    <location>
        <position position="181"/>
    </location>
</feature>
<dbReference type="EC" id="3.1.1.61" evidence="2"/>
<keyword evidence="4" id="KW-0145">Chemotaxis</keyword>
<dbReference type="GO" id="GO:0008233">
    <property type="term" value="F:peptidase activity"/>
    <property type="evidence" value="ECO:0007669"/>
    <property type="project" value="UniProtKB-KW"/>
</dbReference>
<dbReference type="SUPFAM" id="SSF52738">
    <property type="entry name" value="Methylesterase CheB, C-terminal domain"/>
    <property type="match status" value="1"/>
</dbReference>
<dbReference type="GO" id="GO:0006508">
    <property type="term" value="P:proteolysis"/>
    <property type="evidence" value="ECO:0007669"/>
    <property type="project" value="UniProtKB-KW"/>
</dbReference>
<proteinExistence type="predicted"/>
<reference evidence="6 7" key="1">
    <citation type="submission" date="2021-07" db="EMBL/GenBank/DDBJ databases">
        <title>Whole genome sequencing of non-tuberculosis mycobacteria type-strains.</title>
        <authorList>
            <person name="Igarashi Y."/>
            <person name="Osugi A."/>
            <person name="Mitarai S."/>
        </authorList>
    </citation>
    <scope>NUCLEOTIDE SEQUENCE [LARGE SCALE GENOMIC DNA]</scope>
    <source>
        <strain evidence="6 7">JCM 16370</strain>
    </source>
</reference>
<comment type="catalytic activity">
    <reaction evidence="3">
        <text>[protein]-L-glutamate 5-O-methyl ester + H2O = L-glutamyl-[protein] + methanol + H(+)</text>
        <dbReference type="Rhea" id="RHEA:23236"/>
        <dbReference type="Rhea" id="RHEA-COMP:10208"/>
        <dbReference type="Rhea" id="RHEA-COMP:10311"/>
        <dbReference type="ChEBI" id="CHEBI:15377"/>
        <dbReference type="ChEBI" id="CHEBI:15378"/>
        <dbReference type="ChEBI" id="CHEBI:17790"/>
        <dbReference type="ChEBI" id="CHEBI:29973"/>
        <dbReference type="ChEBI" id="CHEBI:82795"/>
        <dbReference type="EC" id="3.1.1.61"/>
    </reaction>
</comment>
<dbReference type="RefSeq" id="WP_220046381.1">
    <property type="nucleotide sequence ID" value="NZ_BAAAVX010000005.1"/>
</dbReference>
<dbReference type="PANTHER" id="PTHR42872:SF6">
    <property type="entry name" value="PROTEIN-GLUTAMATE METHYLESTERASE_PROTEIN-GLUTAMINE GLUTAMINASE"/>
    <property type="match status" value="1"/>
</dbReference>
<feature type="domain" description="CheB-type methylesterase" evidence="5">
    <location>
        <begin position="169"/>
        <end position="356"/>
    </location>
</feature>
<dbReference type="PANTHER" id="PTHR42872">
    <property type="entry name" value="PROTEIN-GLUTAMATE METHYLESTERASE/PROTEIN-GLUTAMINE GLUTAMINASE"/>
    <property type="match status" value="1"/>
</dbReference>
<dbReference type="InterPro" id="IPR023430">
    <property type="entry name" value="Pept_HybD-like_dom_sf"/>
</dbReference>
<keyword evidence="1 4" id="KW-0378">Hydrolase</keyword>
<keyword evidence="7" id="KW-1185">Reference proteome</keyword>
<dbReference type="Gene3D" id="3.40.50.1450">
    <property type="entry name" value="HybD-like"/>
    <property type="match status" value="1"/>
</dbReference>
<dbReference type="InterPro" id="IPR035909">
    <property type="entry name" value="CheB_C"/>
</dbReference>